<dbReference type="InterPro" id="IPR001706">
    <property type="entry name" value="Ribosomal_bL35"/>
</dbReference>
<dbReference type="NCBIfam" id="TIGR00001">
    <property type="entry name" value="rpmI_bact"/>
    <property type="match status" value="1"/>
</dbReference>
<proteinExistence type="inferred from homology"/>
<accession>A0A2M8LIJ7</accession>
<dbReference type="GO" id="GO:0005840">
    <property type="term" value="C:ribosome"/>
    <property type="evidence" value="ECO:0007669"/>
    <property type="project" value="UniProtKB-KW"/>
</dbReference>
<feature type="region of interest" description="Disordered" evidence="7">
    <location>
        <begin position="24"/>
        <end position="65"/>
    </location>
</feature>
<evidence type="ECO:0000256" key="5">
    <source>
        <dbReference type="HAMAP-Rule" id="MF_00514"/>
    </source>
</evidence>
<dbReference type="InterPro" id="IPR037229">
    <property type="entry name" value="Ribosomal_bL35_sf"/>
</dbReference>
<keyword evidence="2 5" id="KW-0689">Ribosomal protein</keyword>
<sequence length="65" mass="7286">MPKLKTHKAFSSRVKVTGSGKFLKQTAGKGHFNGRESGKTTRNKRQDQTMSKTHKRAIKTLMPNS</sequence>
<evidence type="ECO:0000256" key="2">
    <source>
        <dbReference type="ARBA" id="ARBA00022980"/>
    </source>
</evidence>
<gene>
    <name evidence="5" type="primary">rpmI</name>
    <name evidence="8" type="ORF">COV05_00170</name>
</gene>
<evidence type="ECO:0000256" key="3">
    <source>
        <dbReference type="ARBA" id="ARBA00023274"/>
    </source>
</evidence>
<evidence type="ECO:0000313" key="8">
    <source>
        <dbReference type="EMBL" id="PJE77254.1"/>
    </source>
</evidence>
<dbReference type="EMBL" id="PFEU01000002">
    <property type="protein sequence ID" value="PJE77254.1"/>
    <property type="molecule type" value="Genomic_DNA"/>
</dbReference>
<dbReference type="GO" id="GO:0006412">
    <property type="term" value="P:translation"/>
    <property type="evidence" value="ECO:0007669"/>
    <property type="project" value="UniProtKB-UniRule"/>
</dbReference>
<comment type="caution">
    <text evidence="8">The sequence shown here is derived from an EMBL/GenBank/DDBJ whole genome shotgun (WGS) entry which is preliminary data.</text>
</comment>
<dbReference type="PRINTS" id="PR00064">
    <property type="entry name" value="RIBOSOMALL35"/>
</dbReference>
<keyword evidence="3 5" id="KW-0687">Ribonucleoprotein</keyword>
<evidence type="ECO:0000256" key="6">
    <source>
        <dbReference type="RuleBase" id="RU000568"/>
    </source>
</evidence>
<dbReference type="AlphaFoldDB" id="A0A2M8LIJ7"/>
<dbReference type="FunFam" id="4.10.410.60:FF:000001">
    <property type="entry name" value="50S ribosomal protein L35"/>
    <property type="match status" value="1"/>
</dbReference>
<dbReference type="Gene3D" id="4.10.410.60">
    <property type="match status" value="1"/>
</dbReference>
<dbReference type="Proteomes" id="UP000231436">
    <property type="component" value="Unassembled WGS sequence"/>
</dbReference>
<evidence type="ECO:0000256" key="4">
    <source>
        <dbReference type="ARBA" id="ARBA00071664"/>
    </source>
</evidence>
<feature type="compositionally biased region" description="Basic and acidic residues" evidence="7">
    <location>
        <begin position="33"/>
        <end position="47"/>
    </location>
</feature>
<dbReference type="SUPFAM" id="SSF143034">
    <property type="entry name" value="L35p-like"/>
    <property type="match status" value="1"/>
</dbReference>
<comment type="similarity">
    <text evidence="1 5 6">Belongs to the bacterial ribosomal protein bL35 family.</text>
</comment>
<evidence type="ECO:0000256" key="7">
    <source>
        <dbReference type="SAM" id="MobiDB-lite"/>
    </source>
</evidence>
<evidence type="ECO:0000256" key="1">
    <source>
        <dbReference type="ARBA" id="ARBA00006598"/>
    </source>
</evidence>
<dbReference type="GO" id="GO:0003735">
    <property type="term" value="F:structural constituent of ribosome"/>
    <property type="evidence" value="ECO:0007669"/>
    <property type="project" value="InterPro"/>
</dbReference>
<evidence type="ECO:0000313" key="9">
    <source>
        <dbReference type="Proteomes" id="UP000231436"/>
    </source>
</evidence>
<organism evidence="8 9">
    <name type="scientific">Candidatus Uhrbacteria bacterium CG10_big_fil_rev_8_21_14_0_10_48_16</name>
    <dbReference type="NCBI Taxonomy" id="1975038"/>
    <lineage>
        <taxon>Bacteria</taxon>
        <taxon>Candidatus Uhriibacteriota</taxon>
    </lineage>
</organism>
<dbReference type="Pfam" id="PF01632">
    <property type="entry name" value="Ribosomal_L35p"/>
    <property type="match status" value="1"/>
</dbReference>
<name>A0A2M8LIJ7_9BACT</name>
<dbReference type="InterPro" id="IPR021137">
    <property type="entry name" value="Ribosomal_bL35-like"/>
</dbReference>
<dbReference type="HAMAP" id="MF_00514">
    <property type="entry name" value="Ribosomal_bL35"/>
    <property type="match status" value="1"/>
</dbReference>
<dbReference type="GO" id="GO:1990904">
    <property type="term" value="C:ribonucleoprotein complex"/>
    <property type="evidence" value="ECO:0007669"/>
    <property type="project" value="UniProtKB-KW"/>
</dbReference>
<protein>
    <recommendedName>
        <fullName evidence="4 5">Large ribosomal subunit protein bL35</fullName>
    </recommendedName>
</protein>
<reference evidence="9" key="1">
    <citation type="submission" date="2017-09" db="EMBL/GenBank/DDBJ databases">
        <title>Depth-based differentiation of microbial function through sediment-hosted aquifers and enrichment of novel symbionts in the deep terrestrial subsurface.</title>
        <authorList>
            <person name="Probst A.J."/>
            <person name="Ladd B."/>
            <person name="Jarett J.K."/>
            <person name="Geller-Mcgrath D.E."/>
            <person name="Sieber C.M.K."/>
            <person name="Emerson J.B."/>
            <person name="Anantharaman K."/>
            <person name="Thomas B.C."/>
            <person name="Malmstrom R."/>
            <person name="Stieglmeier M."/>
            <person name="Klingl A."/>
            <person name="Woyke T."/>
            <person name="Ryan C.M."/>
            <person name="Banfield J.F."/>
        </authorList>
    </citation>
    <scope>NUCLEOTIDE SEQUENCE [LARGE SCALE GENOMIC DNA]</scope>
</reference>